<comment type="caution">
    <text evidence="2">The sequence shown here is derived from an EMBL/GenBank/DDBJ whole genome shotgun (WGS) entry which is preliminary data.</text>
</comment>
<gene>
    <name evidence="2" type="ORF">BGE01nite_28130</name>
</gene>
<name>A0A512M9W9_9BACT</name>
<sequence length="370" mass="41122">MKRIHLWVSGIEETGGIQHYSDCCVRALRELYPQAELRVFSKNDMRDDPAGGFHAFGSRSGMARTLAFAASGVMWALKEKPDFVLSTHPHFAKAMSPLRWAGISCLTAAHGIEVWGQLGGSFGSALRSMTGILPVSAFTRDVIQREGQVPLSRMPVVPNTFREANFSPGPKAAYLLERHGLKAAQPVLFTVGRLSATERYKGQDQVLQALPKLVQTLPTLRYVIGGRGDDEARLRQMVAELGLEQHVIFTGFIPEAELADYYRLADLYVMPSTGEGFGIVYLESLACGRPCLVGSEDASPEAVDHGRLGFVVPPRDPEKIAAAILKFFRREHEQPWLHEPETLHREVVKLYGHEAFKMYLQRALNELLPN</sequence>
<keyword evidence="3" id="KW-1185">Reference proteome</keyword>
<dbReference type="Pfam" id="PF00534">
    <property type="entry name" value="Glycos_transf_1"/>
    <property type="match status" value="1"/>
</dbReference>
<evidence type="ECO:0000313" key="3">
    <source>
        <dbReference type="Proteomes" id="UP000321577"/>
    </source>
</evidence>
<dbReference type="RefSeq" id="WP_146851096.1">
    <property type="nucleotide sequence ID" value="NZ_BKAG01000018.1"/>
</dbReference>
<evidence type="ECO:0000313" key="2">
    <source>
        <dbReference type="EMBL" id="GEP43522.1"/>
    </source>
</evidence>
<feature type="domain" description="Glycosyl transferase family 1" evidence="1">
    <location>
        <begin position="178"/>
        <end position="331"/>
    </location>
</feature>
<accession>A0A512M9W9</accession>
<dbReference type="PANTHER" id="PTHR45947">
    <property type="entry name" value="SULFOQUINOVOSYL TRANSFERASE SQD2"/>
    <property type="match status" value="1"/>
</dbReference>
<dbReference type="AlphaFoldDB" id="A0A512M9W9"/>
<dbReference type="SUPFAM" id="SSF53756">
    <property type="entry name" value="UDP-Glycosyltransferase/glycogen phosphorylase"/>
    <property type="match status" value="1"/>
</dbReference>
<dbReference type="InterPro" id="IPR050194">
    <property type="entry name" value="Glycosyltransferase_grp1"/>
</dbReference>
<organism evidence="2 3">
    <name type="scientific">Brevifollis gellanilyticus</name>
    <dbReference type="NCBI Taxonomy" id="748831"/>
    <lineage>
        <taxon>Bacteria</taxon>
        <taxon>Pseudomonadati</taxon>
        <taxon>Verrucomicrobiota</taxon>
        <taxon>Verrucomicrobiia</taxon>
        <taxon>Verrucomicrobiales</taxon>
        <taxon>Verrucomicrobiaceae</taxon>
    </lineage>
</organism>
<protein>
    <recommendedName>
        <fullName evidence="1">Glycosyl transferase family 1 domain-containing protein</fullName>
    </recommendedName>
</protein>
<dbReference type="OrthoDB" id="73743at2"/>
<dbReference type="Gene3D" id="3.40.50.2000">
    <property type="entry name" value="Glycogen Phosphorylase B"/>
    <property type="match status" value="2"/>
</dbReference>
<reference evidence="2 3" key="1">
    <citation type="submission" date="2019-07" db="EMBL/GenBank/DDBJ databases">
        <title>Whole genome shotgun sequence of Brevifollis gellanilyticus NBRC 108608.</title>
        <authorList>
            <person name="Hosoyama A."/>
            <person name="Uohara A."/>
            <person name="Ohji S."/>
            <person name="Ichikawa N."/>
        </authorList>
    </citation>
    <scope>NUCLEOTIDE SEQUENCE [LARGE SCALE GENOMIC DNA]</scope>
    <source>
        <strain evidence="2 3">NBRC 108608</strain>
    </source>
</reference>
<dbReference type="InterPro" id="IPR001296">
    <property type="entry name" value="Glyco_trans_1"/>
</dbReference>
<dbReference type="EMBL" id="BKAG01000018">
    <property type="protein sequence ID" value="GEP43522.1"/>
    <property type="molecule type" value="Genomic_DNA"/>
</dbReference>
<dbReference type="Proteomes" id="UP000321577">
    <property type="component" value="Unassembled WGS sequence"/>
</dbReference>
<proteinExistence type="predicted"/>
<dbReference type="CDD" id="cd03801">
    <property type="entry name" value="GT4_PimA-like"/>
    <property type="match status" value="1"/>
</dbReference>
<dbReference type="GO" id="GO:0016758">
    <property type="term" value="F:hexosyltransferase activity"/>
    <property type="evidence" value="ECO:0007669"/>
    <property type="project" value="TreeGrafter"/>
</dbReference>
<dbReference type="PANTHER" id="PTHR45947:SF3">
    <property type="entry name" value="SULFOQUINOVOSYL TRANSFERASE SQD2"/>
    <property type="match status" value="1"/>
</dbReference>
<evidence type="ECO:0000259" key="1">
    <source>
        <dbReference type="Pfam" id="PF00534"/>
    </source>
</evidence>